<keyword evidence="2" id="KW-1185">Reference proteome</keyword>
<sequence>MKGCNFEQVTMINTFMYSGKFSECDFESVDIFQAQILPKDFDTKNYNVNT</sequence>
<dbReference type="EMBL" id="AP027271">
    <property type="protein sequence ID" value="BDX01728.1"/>
    <property type="molecule type" value="Genomic_DNA"/>
</dbReference>
<dbReference type="Proteomes" id="UP001307608">
    <property type="component" value="Chromosome"/>
</dbReference>
<evidence type="ECO:0000313" key="1">
    <source>
        <dbReference type="EMBL" id="BDX01728.1"/>
    </source>
</evidence>
<gene>
    <name evidence="1" type="ORF">MACH16_04760</name>
</gene>
<organism evidence="1 2">
    <name type="scientific">Marinomonas pontica</name>
    <dbReference type="NCBI Taxonomy" id="264739"/>
    <lineage>
        <taxon>Bacteria</taxon>
        <taxon>Pseudomonadati</taxon>
        <taxon>Pseudomonadota</taxon>
        <taxon>Gammaproteobacteria</taxon>
        <taxon>Oceanospirillales</taxon>
        <taxon>Oceanospirillaceae</taxon>
        <taxon>Marinomonas</taxon>
    </lineage>
</organism>
<reference evidence="1 2" key="1">
    <citation type="submission" date="2023-01" db="EMBL/GenBank/DDBJ databases">
        <title>Complete genome sequence of Marinomonas pontica strain 200518_36.</title>
        <authorList>
            <person name="Ueki S."/>
            <person name="Gajardo G."/>
            <person name="Maruyama F."/>
        </authorList>
    </citation>
    <scope>NUCLEOTIDE SEQUENCE [LARGE SCALE GENOMIC DNA]</scope>
    <source>
        <strain evidence="1 2">200518_36</strain>
    </source>
</reference>
<proteinExistence type="predicted"/>
<protein>
    <recommendedName>
        <fullName evidence="3">Pentapeptide repeat-containing protein</fullName>
    </recommendedName>
</protein>
<evidence type="ECO:0000313" key="2">
    <source>
        <dbReference type="Proteomes" id="UP001307608"/>
    </source>
</evidence>
<name>A0ABM8F9M6_9GAMM</name>
<dbReference type="RefSeq" id="WP_420915687.1">
    <property type="nucleotide sequence ID" value="NZ_AP027271.1"/>
</dbReference>
<accession>A0ABM8F9M6</accession>
<evidence type="ECO:0008006" key="3">
    <source>
        <dbReference type="Google" id="ProtNLM"/>
    </source>
</evidence>